<proteinExistence type="inferred from homology"/>
<feature type="chain" id="PRO_5001869812" evidence="2">
    <location>
        <begin position="23"/>
        <end position="344"/>
    </location>
</feature>
<dbReference type="Gene3D" id="2.40.30.170">
    <property type="match status" value="1"/>
</dbReference>
<dbReference type="PROSITE" id="PS51257">
    <property type="entry name" value="PROKAR_LIPOPROTEIN"/>
    <property type="match status" value="1"/>
</dbReference>
<name>A0A091BJN6_9GAMM</name>
<evidence type="ECO:0000256" key="2">
    <source>
        <dbReference type="SAM" id="SignalP"/>
    </source>
</evidence>
<dbReference type="Pfam" id="PF25954">
    <property type="entry name" value="Beta-barrel_RND_2"/>
    <property type="match status" value="1"/>
</dbReference>
<dbReference type="InterPro" id="IPR058647">
    <property type="entry name" value="BSH_CzcB-like"/>
</dbReference>
<feature type="signal peptide" evidence="2">
    <location>
        <begin position="1"/>
        <end position="22"/>
    </location>
</feature>
<feature type="domain" description="YknX-like C-terminal permuted SH3-like" evidence="5">
    <location>
        <begin position="270"/>
        <end position="339"/>
    </location>
</feature>
<comment type="similarity">
    <text evidence="1">Belongs to the membrane fusion protein (MFP) (TC 8.A.1) family.</text>
</comment>
<gene>
    <name evidence="6" type="ORF">N790_14170</name>
</gene>
<dbReference type="InterPro" id="IPR006143">
    <property type="entry name" value="RND_pump_MFP"/>
</dbReference>
<dbReference type="EMBL" id="AVCH01000040">
    <property type="protein sequence ID" value="KFN51772.1"/>
    <property type="molecule type" value="Genomic_DNA"/>
</dbReference>
<feature type="domain" description="CzcB-like barrel-sandwich hybrid" evidence="4">
    <location>
        <begin position="72"/>
        <end position="186"/>
    </location>
</feature>
<organism evidence="6 7">
    <name type="scientific">Arenimonas malthae CC-JY-1</name>
    <dbReference type="NCBI Taxonomy" id="1384054"/>
    <lineage>
        <taxon>Bacteria</taxon>
        <taxon>Pseudomonadati</taxon>
        <taxon>Pseudomonadota</taxon>
        <taxon>Gammaproteobacteria</taxon>
        <taxon>Lysobacterales</taxon>
        <taxon>Lysobacteraceae</taxon>
        <taxon>Arenimonas</taxon>
    </lineage>
</organism>
<feature type="domain" description="CusB-like beta-barrel" evidence="3">
    <location>
        <begin position="197"/>
        <end position="261"/>
    </location>
</feature>
<dbReference type="NCBIfam" id="TIGR01730">
    <property type="entry name" value="RND_mfp"/>
    <property type="match status" value="1"/>
</dbReference>
<dbReference type="GO" id="GO:1990281">
    <property type="term" value="C:efflux pump complex"/>
    <property type="evidence" value="ECO:0007669"/>
    <property type="project" value="TreeGrafter"/>
</dbReference>
<dbReference type="Pfam" id="PF25989">
    <property type="entry name" value="YknX_C"/>
    <property type="match status" value="1"/>
</dbReference>
<evidence type="ECO:0000259" key="4">
    <source>
        <dbReference type="Pfam" id="PF25973"/>
    </source>
</evidence>
<comment type="caution">
    <text evidence="6">The sequence shown here is derived from an EMBL/GenBank/DDBJ whole genome shotgun (WGS) entry which is preliminary data.</text>
</comment>
<dbReference type="Proteomes" id="UP000029392">
    <property type="component" value="Unassembled WGS sequence"/>
</dbReference>
<evidence type="ECO:0000313" key="7">
    <source>
        <dbReference type="Proteomes" id="UP000029392"/>
    </source>
</evidence>
<dbReference type="PANTHER" id="PTHR30469:SF15">
    <property type="entry name" value="HLYD FAMILY OF SECRETION PROTEINS"/>
    <property type="match status" value="1"/>
</dbReference>
<evidence type="ECO:0000313" key="6">
    <source>
        <dbReference type="EMBL" id="KFN51772.1"/>
    </source>
</evidence>
<reference evidence="6 7" key="1">
    <citation type="submission" date="2013-09" db="EMBL/GenBank/DDBJ databases">
        <title>Genome sequencing of Arenimonas malthae.</title>
        <authorList>
            <person name="Chen F."/>
            <person name="Wang G."/>
        </authorList>
    </citation>
    <scope>NUCLEOTIDE SEQUENCE [LARGE SCALE GENOMIC DNA]</scope>
    <source>
        <strain evidence="6 7">CC-JY-1</strain>
    </source>
</reference>
<dbReference type="Gene3D" id="2.40.420.20">
    <property type="match status" value="1"/>
</dbReference>
<dbReference type="AlphaFoldDB" id="A0A091BJN6"/>
<dbReference type="SUPFAM" id="SSF111369">
    <property type="entry name" value="HlyD-like secretion proteins"/>
    <property type="match status" value="1"/>
</dbReference>
<dbReference type="InterPro" id="IPR058637">
    <property type="entry name" value="YknX-like_C"/>
</dbReference>
<dbReference type="GO" id="GO:0015562">
    <property type="term" value="F:efflux transmembrane transporter activity"/>
    <property type="evidence" value="ECO:0007669"/>
    <property type="project" value="TreeGrafter"/>
</dbReference>
<dbReference type="Pfam" id="PF25973">
    <property type="entry name" value="BSH_CzcB"/>
    <property type="match status" value="1"/>
</dbReference>
<dbReference type="PATRIC" id="fig|1384054.3.peg.566"/>
<dbReference type="STRING" id="1384054.N790_14170"/>
<evidence type="ECO:0000256" key="1">
    <source>
        <dbReference type="ARBA" id="ARBA00009477"/>
    </source>
</evidence>
<dbReference type="eggNOG" id="COG0845">
    <property type="taxonomic scope" value="Bacteria"/>
</dbReference>
<dbReference type="Gene3D" id="1.10.287.470">
    <property type="entry name" value="Helix hairpin bin"/>
    <property type="match status" value="1"/>
</dbReference>
<keyword evidence="7" id="KW-1185">Reference proteome</keyword>
<dbReference type="OrthoDB" id="7265739at2"/>
<evidence type="ECO:0000259" key="3">
    <source>
        <dbReference type="Pfam" id="PF25954"/>
    </source>
</evidence>
<dbReference type="PANTHER" id="PTHR30469">
    <property type="entry name" value="MULTIDRUG RESISTANCE PROTEIN MDTA"/>
    <property type="match status" value="1"/>
</dbReference>
<evidence type="ECO:0000259" key="5">
    <source>
        <dbReference type="Pfam" id="PF25989"/>
    </source>
</evidence>
<protein>
    <submittedName>
        <fullName evidence="6">Uncharacterized protein</fullName>
    </submittedName>
</protein>
<dbReference type="Gene3D" id="2.40.50.100">
    <property type="match status" value="1"/>
</dbReference>
<dbReference type="InterPro" id="IPR058792">
    <property type="entry name" value="Beta-barrel_RND_2"/>
</dbReference>
<keyword evidence="2" id="KW-0732">Signal</keyword>
<accession>A0A091BJN6</accession>
<sequence>MSFRATRVLLAVPFLLLLSACAGDEAAPVSTPALSVSIAMPQRQSLPERIPASGSIAAWEEVVFGVEISGQRVASVKVEVGDVVRKGQPLLQLDTRTLAMELRQAEANLAVAAANARRGERLLRGKLVAASDAEQLIAGEVTARAQAENARLRLDFATLRAPHDGIVSARSVQPGQVVAAGAELLRLIRDQRLEWRAELPEAQLIRVTPGVEVRLQGPDGKPVAGTVRKVSPSLDSRSRTGTVYADLPAPGALRAGMYAEGDLLLGARDVLTVPAAAVVERDGYRYLFVLGEGDVVAQRRVDTGAREGGVVEVRSGLEAGERVVAEGAGFLGDGDRVRVVPAGN</sequence>